<evidence type="ECO:0000256" key="1">
    <source>
        <dbReference type="ARBA" id="ARBA00022801"/>
    </source>
</evidence>
<evidence type="ECO:0000259" key="4">
    <source>
        <dbReference type="PROSITE" id="PS51781"/>
    </source>
</evidence>
<protein>
    <submittedName>
        <fullName evidence="5">SH3 domain-containing protein</fullName>
    </submittedName>
</protein>
<organism evidence="5 6">
    <name type="scientific">Rossellomorea oryzaecorticis</name>
    <dbReference type="NCBI Taxonomy" id="1396505"/>
    <lineage>
        <taxon>Bacteria</taxon>
        <taxon>Bacillati</taxon>
        <taxon>Bacillota</taxon>
        <taxon>Bacilli</taxon>
        <taxon>Bacillales</taxon>
        <taxon>Bacillaceae</taxon>
        <taxon>Rossellomorea</taxon>
    </lineage>
</organism>
<feature type="domain" description="SH3b" evidence="4">
    <location>
        <begin position="312"/>
        <end position="377"/>
    </location>
</feature>
<dbReference type="SMART" id="SM00646">
    <property type="entry name" value="Ami_3"/>
    <property type="match status" value="1"/>
</dbReference>
<dbReference type="Pfam" id="PF01520">
    <property type="entry name" value="Amidase_3"/>
    <property type="match status" value="1"/>
</dbReference>
<feature type="compositionally biased region" description="Polar residues" evidence="3">
    <location>
        <begin position="380"/>
        <end position="392"/>
    </location>
</feature>
<keyword evidence="6" id="KW-1185">Reference proteome</keyword>
<dbReference type="InterPro" id="IPR002508">
    <property type="entry name" value="MurNAc-LAA_cat"/>
</dbReference>
<dbReference type="PANTHER" id="PTHR34408:SF1">
    <property type="entry name" value="GLYCOSYL HYDROLASE FAMILY 19 DOMAIN-CONTAINING PROTEIN HI_1415"/>
    <property type="match status" value="1"/>
</dbReference>
<dbReference type="InterPro" id="IPR052354">
    <property type="entry name" value="Cell_Wall_Dynamics_Protein"/>
</dbReference>
<evidence type="ECO:0000256" key="2">
    <source>
        <dbReference type="ARBA" id="ARBA00023316"/>
    </source>
</evidence>
<dbReference type="PROSITE" id="PS51781">
    <property type="entry name" value="SH3B"/>
    <property type="match status" value="5"/>
</dbReference>
<feature type="domain" description="SH3b" evidence="4">
    <location>
        <begin position="87"/>
        <end position="149"/>
    </location>
</feature>
<dbReference type="Pfam" id="PF08239">
    <property type="entry name" value="SH3_3"/>
    <property type="match status" value="5"/>
</dbReference>
<evidence type="ECO:0000313" key="5">
    <source>
        <dbReference type="EMBL" id="MEL3973966.1"/>
    </source>
</evidence>
<feature type="domain" description="SH3b" evidence="4">
    <location>
        <begin position="163"/>
        <end position="225"/>
    </location>
</feature>
<keyword evidence="1" id="KW-0378">Hydrolase</keyword>
<dbReference type="InterPro" id="IPR017293">
    <property type="entry name" value="N-acetylmuramoyl-L-ala_amidase"/>
</dbReference>
<proteinExistence type="predicted"/>
<feature type="domain" description="SH3b" evidence="4">
    <location>
        <begin position="15"/>
        <end position="78"/>
    </location>
</feature>
<accession>A0ABU9KCY6</accession>
<reference evidence="5 6" key="1">
    <citation type="submission" date="2024-04" db="EMBL/GenBank/DDBJ databases">
        <title>Bacillus oryzaecorticis sp. nov., a moderately halophilic bacterium isolated from rice husks.</title>
        <authorList>
            <person name="Zhu H.-S."/>
        </authorList>
    </citation>
    <scope>NUCLEOTIDE SEQUENCE [LARGE SCALE GENOMIC DNA]</scope>
    <source>
        <strain evidence="5 6">ZC255</strain>
    </source>
</reference>
<dbReference type="PIRSF" id="PIRSF037846">
    <property type="entry name" value="Autolysin_YrvJ_prd"/>
    <property type="match status" value="1"/>
</dbReference>
<gene>
    <name evidence="5" type="ORF">AAEO50_16915</name>
</gene>
<dbReference type="CDD" id="cd02696">
    <property type="entry name" value="MurNAc-LAA"/>
    <property type="match status" value="1"/>
</dbReference>
<dbReference type="InterPro" id="IPR003646">
    <property type="entry name" value="SH3-like_bac-type"/>
</dbReference>
<dbReference type="Gene3D" id="2.30.30.40">
    <property type="entry name" value="SH3 Domains"/>
    <property type="match status" value="5"/>
</dbReference>
<evidence type="ECO:0000313" key="6">
    <source>
        <dbReference type="Proteomes" id="UP001389717"/>
    </source>
</evidence>
<feature type="domain" description="SH3b" evidence="4">
    <location>
        <begin position="236"/>
        <end position="299"/>
    </location>
</feature>
<dbReference type="RefSeq" id="WP_341985483.1">
    <property type="nucleotide sequence ID" value="NZ_JBBYAF010000039.1"/>
</dbReference>
<keyword evidence="2" id="KW-0961">Cell wall biogenesis/degradation</keyword>
<dbReference type="Gene3D" id="3.40.630.40">
    <property type="entry name" value="Zn-dependent exopeptidases"/>
    <property type="match status" value="1"/>
</dbReference>
<dbReference type="SUPFAM" id="SSF53187">
    <property type="entry name" value="Zn-dependent exopeptidases"/>
    <property type="match status" value="1"/>
</dbReference>
<comment type="caution">
    <text evidence="5">The sequence shown here is derived from an EMBL/GenBank/DDBJ whole genome shotgun (WGS) entry which is preliminary data.</text>
</comment>
<evidence type="ECO:0000256" key="3">
    <source>
        <dbReference type="SAM" id="MobiDB-lite"/>
    </source>
</evidence>
<feature type="region of interest" description="Disordered" evidence="3">
    <location>
        <begin position="380"/>
        <end position="413"/>
    </location>
</feature>
<name>A0ABU9KCY6_9BACI</name>
<sequence>MIFPFQPLTDSYVHADEGKVSISTATLNVRTGPGLSYPVLTQVHRNQKFTIVETKKDWYKISTERGQGWVANWLVTRESSGTVNDSGQQGIVSTNGLRLRKGPSTADPVVTVLNKGDKVTISETSGSWLAVQSGNASGWVHKDYVNQTKSSSTSAAPSKKQEAKQGVITAGTLNVRKSPSLSSPIAGAVHRGNTVSITGSISGWYEIQFGNAKAWISDNYVELSSTSAEAPPSSSGFTGMITVNSLNVRSEASLNGNIIGKVNKGEKYPILTERNNWFEIKLSGGKSGWIAGWFVQKTVADKQKKPSSSPQGADGTVTILHNGTNIRSSADVQSEVVKRANSGETFSVTGKKGDWYEIKLADGSTAFVAGWIVSVRTSNGAEASPSRNTSGGIRNKVITIDPGHGGRDSGTVGTRGTLEKLLTMKTAQLLADKLKSAGAEVVLTRKNDEYVSLPSRVSLSHYYGSDAFISIHFDSIYDSSVAGHTTYYNKSYQKDLAYGVHDSLASRLPTRDRGVRVGDYHVIRENKQAAILLELGFLSNPTEEANMTSHYYQDLAATAVYHGLNDYFSN</sequence>
<dbReference type="PANTHER" id="PTHR34408">
    <property type="entry name" value="FAMILY PROTEIN, PUTATIVE-RELATED"/>
    <property type="match status" value="1"/>
</dbReference>
<dbReference type="SMART" id="SM00287">
    <property type="entry name" value="SH3b"/>
    <property type="match status" value="5"/>
</dbReference>
<dbReference type="Proteomes" id="UP001389717">
    <property type="component" value="Unassembled WGS sequence"/>
</dbReference>
<dbReference type="EMBL" id="JBBYAF010000039">
    <property type="protein sequence ID" value="MEL3973966.1"/>
    <property type="molecule type" value="Genomic_DNA"/>
</dbReference>